<dbReference type="InterPro" id="IPR021202">
    <property type="entry name" value="Rv3654c-like"/>
</dbReference>
<feature type="domain" description="Putative Flp pilus-assembly TadG-like N-terminal" evidence="1">
    <location>
        <begin position="2"/>
        <end position="38"/>
    </location>
</feature>
<proteinExistence type="predicted"/>
<dbReference type="Proteomes" id="UP000555564">
    <property type="component" value="Unassembled WGS sequence"/>
</dbReference>
<organism evidence="2 3">
    <name type="scientific">Sphaerisporangium rubeum</name>
    <dbReference type="NCBI Taxonomy" id="321317"/>
    <lineage>
        <taxon>Bacteria</taxon>
        <taxon>Bacillati</taxon>
        <taxon>Actinomycetota</taxon>
        <taxon>Actinomycetes</taxon>
        <taxon>Streptosporangiales</taxon>
        <taxon>Streptosporangiaceae</taxon>
        <taxon>Sphaerisporangium</taxon>
    </lineage>
</organism>
<accession>A0A7X0I9V8</accession>
<comment type="caution">
    <text evidence="2">The sequence shown here is derived from an EMBL/GenBank/DDBJ whole genome shotgun (WGS) entry which is preliminary data.</text>
</comment>
<dbReference type="NCBIfam" id="TIGR03816">
    <property type="entry name" value="tadE_like_DECH"/>
    <property type="match status" value="1"/>
</dbReference>
<reference evidence="2 3" key="1">
    <citation type="submission" date="2020-08" db="EMBL/GenBank/DDBJ databases">
        <title>Sequencing the genomes of 1000 actinobacteria strains.</title>
        <authorList>
            <person name="Klenk H.-P."/>
        </authorList>
    </citation>
    <scope>NUCLEOTIDE SEQUENCE [LARGE SCALE GENOMIC DNA]</scope>
    <source>
        <strain evidence="2 3">DSM 44936</strain>
    </source>
</reference>
<dbReference type="Pfam" id="PF13400">
    <property type="entry name" value="Tad"/>
    <property type="match status" value="1"/>
</dbReference>
<protein>
    <submittedName>
        <fullName evidence="2">Secretion/DNA translocation related TadE-like protein</fullName>
    </submittedName>
</protein>
<keyword evidence="3" id="KW-1185">Reference proteome</keyword>
<name>A0A7X0I9V8_9ACTN</name>
<evidence type="ECO:0000313" key="2">
    <source>
        <dbReference type="EMBL" id="MBB6471300.1"/>
    </source>
</evidence>
<sequence>MMVLVGLVAGVMVAAGVVRVARHRAGAAADLSALAGAVHALADPALACRRARALAVANHATLSGCVVRTGVVQVRVRVKLSIPVLGQRSLTAEARAGPR</sequence>
<dbReference type="AlphaFoldDB" id="A0A7X0I9V8"/>
<gene>
    <name evidence="2" type="ORF">BJ992_000731</name>
</gene>
<evidence type="ECO:0000313" key="3">
    <source>
        <dbReference type="Proteomes" id="UP000555564"/>
    </source>
</evidence>
<dbReference type="EMBL" id="JACHIU010000001">
    <property type="protein sequence ID" value="MBB6471300.1"/>
    <property type="molecule type" value="Genomic_DNA"/>
</dbReference>
<dbReference type="InterPro" id="IPR028087">
    <property type="entry name" value="Tad_N"/>
</dbReference>
<evidence type="ECO:0000259" key="1">
    <source>
        <dbReference type="Pfam" id="PF13400"/>
    </source>
</evidence>